<evidence type="ECO:0000313" key="5">
    <source>
        <dbReference type="EMBL" id="RNB85003.1"/>
    </source>
</evidence>
<dbReference type="AlphaFoldDB" id="A0A3M8DAP1"/>
<evidence type="ECO:0000259" key="3">
    <source>
        <dbReference type="Pfam" id="PF13556"/>
    </source>
</evidence>
<evidence type="ECO:0000259" key="2">
    <source>
        <dbReference type="Pfam" id="PF07905"/>
    </source>
</evidence>
<dbReference type="InterPro" id="IPR025736">
    <property type="entry name" value="PucR_C-HTH_dom"/>
</dbReference>
<dbReference type="RefSeq" id="WP_122919488.1">
    <property type="nucleotide sequence ID" value="NZ_RHHQ01000015.1"/>
</dbReference>
<dbReference type="PANTHER" id="PTHR33744">
    <property type="entry name" value="CARBOHYDRATE DIACID REGULATOR"/>
    <property type="match status" value="1"/>
</dbReference>
<name>A0A3M8DAP1_9BACL</name>
<evidence type="ECO:0000256" key="1">
    <source>
        <dbReference type="ARBA" id="ARBA00006754"/>
    </source>
</evidence>
<dbReference type="Proteomes" id="UP000271031">
    <property type="component" value="Unassembled WGS sequence"/>
</dbReference>
<dbReference type="InterPro" id="IPR042070">
    <property type="entry name" value="PucR_C-HTH_sf"/>
</dbReference>
<dbReference type="OrthoDB" id="142218at2"/>
<organism evidence="5 6">
    <name type="scientific">Brevibacillus fluminis</name>
    <dbReference type="NCBI Taxonomy" id="511487"/>
    <lineage>
        <taxon>Bacteria</taxon>
        <taxon>Bacillati</taxon>
        <taxon>Bacillota</taxon>
        <taxon>Bacilli</taxon>
        <taxon>Bacillales</taxon>
        <taxon>Paenibacillaceae</taxon>
        <taxon>Brevibacillus</taxon>
    </lineage>
</organism>
<dbReference type="InterPro" id="IPR051448">
    <property type="entry name" value="CdaR-like_regulators"/>
</dbReference>
<reference evidence="5 6" key="1">
    <citation type="submission" date="2018-10" db="EMBL/GenBank/DDBJ databases">
        <title>Phylogenomics of Brevibacillus.</title>
        <authorList>
            <person name="Dunlap C."/>
        </authorList>
    </citation>
    <scope>NUCLEOTIDE SEQUENCE [LARGE SCALE GENOMIC DNA]</scope>
    <source>
        <strain evidence="5 6">JCM 15716</strain>
    </source>
</reference>
<sequence>MTITISEALQLPDMVHTRLVAGKQGMSNQIRWVTIVELLEDTSRLQEGEFLITTGFGLASDSKRIEQFIPSLAERKLSGVAIHTGFYLREIPPVFLAEADRYGLPLIEIPSGINFSTVTKAILQPIINRQFETLAYSQAIHEQMLDVAFSKGGLPAIASELANLTKGSVRLVDSFGYEVVSVSSSQCDPLATEPHATHMLPVGSTRESFGMLTLSKPRTEWQELDHVALKHAATLCTFEYVKERAVAATEWRLMGDFAEELLSGQDMDQAELDTRSRKLGYPLNGSHLIAAFSILQEKKEVDRASLYVQLRSLIKRLADQYGCVYLLRERSQYLLMIIPEREKSDALLKRIAIEWQRLYPATQIQLGVADAKEQVSQFREAAEEAVFTLMAYPLLAQSPEPLHYSRMNGYQFLFPYYRDPDALNKLWQPLLARLIAYDTKHGQQLAETLEKYLQHNLNGIKAAQTLFIHRHTLKYRLQQIAEKTSLDLEDATHRWQLQLALMAYKLASLLYPASL</sequence>
<protein>
    <submittedName>
        <fullName evidence="5">PucR family transcriptional regulator</fullName>
    </submittedName>
</protein>
<feature type="domain" description="CdaR GGDEF-like" evidence="4">
    <location>
        <begin position="265"/>
        <end position="389"/>
    </location>
</feature>
<feature type="domain" description="PucR C-terminal helix-turn-helix" evidence="3">
    <location>
        <begin position="445"/>
        <end position="503"/>
    </location>
</feature>
<accession>A0A3M8DAP1</accession>
<feature type="domain" description="Purine catabolism PurC-like" evidence="2">
    <location>
        <begin position="7"/>
        <end position="126"/>
    </location>
</feature>
<dbReference type="EMBL" id="RHHQ01000015">
    <property type="protein sequence ID" value="RNB85003.1"/>
    <property type="molecule type" value="Genomic_DNA"/>
</dbReference>
<dbReference type="Gene3D" id="1.10.10.2840">
    <property type="entry name" value="PucR C-terminal helix-turn-helix domain"/>
    <property type="match status" value="1"/>
</dbReference>
<comment type="caution">
    <text evidence="5">The sequence shown here is derived from an EMBL/GenBank/DDBJ whole genome shotgun (WGS) entry which is preliminary data.</text>
</comment>
<dbReference type="Pfam" id="PF07905">
    <property type="entry name" value="PucR"/>
    <property type="match status" value="1"/>
</dbReference>
<dbReference type="Pfam" id="PF13556">
    <property type="entry name" value="HTH_30"/>
    <property type="match status" value="1"/>
</dbReference>
<dbReference type="PANTHER" id="PTHR33744:SF1">
    <property type="entry name" value="DNA-BINDING TRANSCRIPTIONAL ACTIVATOR ADER"/>
    <property type="match status" value="1"/>
</dbReference>
<dbReference type="InterPro" id="IPR041522">
    <property type="entry name" value="CdaR_GGDEF"/>
</dbReference>
<comment type="similarity">
    <text evidence="1">Belongs to the CdaR family.</text>
</comment>
<keyword evidence="6" id="KW-1185">Reference proteome</keyword>
<dbReference type="Pfam" id="PF17853">
    <property type="entry name" value="GGDEF_2"/>
    <property type="match status" value="1"/>
</dbReference>
<evidence type="ECO:0000313" key="6">
    <source>
        <dbReference type="Proteomes" id="UP000271031"/>
    </source>
</evidence>
<gene>
    <name evidence="5" type="ORF">EDM56_18965</name>
</gene>
<evidence type="ECO:0000259" key="4">
    <source>
        <dbReference type="Pfam" id="PF17853"/>
    </source>
</evidence>
<dbReference type="InterPro" id="IPR012914">
    <property type="entry name" value="PucR_dom"/>
</dbReference>
<proteinExistence type="inferred from homology"/>